<evidence type="ECO:0000256" key="3">
    <source>
        <dbReference type="ARBA" id="ARBA00023163"/>
    </source>
</evidence>
<dbReference type="PANTHER" id="PTHR30136">
    <property type="entry name" value="HELIX-TURN-HELIX TRANSCRIPTIONAL REGULATOR, ICLR FAMILY"/>
    <property type="match status" value="1"/>
</dbReference>
<accession>A0ABT4JSS4</accession>
<keyword evidence="2" id="KW-0238">DNA-binding</keyword>
<dbReference type="PROSITE" id="PS51077">
    <property type="entry name" value="HTH_ICLR"/>
    <property type="match status" value="1"/>
</dbReference>
<protein>
    <submittedName>
        <fullName evidence="6">Helix-turn-helix domain-containing protein</fullName>
    </submittedName>
</protein>
<dbReference type="InterPro" id="IPR036388">
    <property type="entry name" value="WH-like_DNA-bd_sf"/>
</dbReference>
<keyword evidence="7" id="KW-1185">Reference proteome</keyword>
<dbReference type="SUPFAM" id="SSF55781">
    <property type="entry name" value="GAF domain-like"/>
    <property type="match status" value="1"/>
</dbReference>
<evidence type="ECO:0000313" key="7">
    <source>
        <dbReference type="Proteomes" id="UP001149719"/>
    </source>
</evidence>
<keyword evidence="1" id="KW-0805">Transcription regulation</keyword>
<evidence type="ECO:0000256" key="2">
    <source>
        <dbReference type="ARBA" id="ARBA00023125"/>
    </source>
</evidence>
<evidence type="ECO:0000259" key="4">
    <source>
        <dbReference type="PROSITE" id="PS51077"/>
    </source>
</evidence>
<feature type="domain" description="IclR-ED" evidence="5">
    <location>
        <begin position="62"/>
        <end position="252"/>
    </location>
</feature>
<dbReference type="InterPro" id="IPR014757">
    <property type="entry name" value="Tscrpt_reg_IclR_C"/>
</dbReference>
<dbReference type="Pfam" id="PF09339">
    <property type="entry name" value="HTH_IclR"/>
    <property type="match status" value="1"/>
</dbReference>
<evidence type="ECO:0000256" key="1">
    <source>
        <dbReference type="ARBA" id="ARBA00023015"/>
    </source>
</evidence>
<name>A0ABT4JSS4_9GAMM</name>
<dbReference type="EMBL" id="JAPUBN010000013">
    <property type="protein sequence ID" value="MCZ2721419.1"/>
    <property type="molecule type" value="Genomic_DNA"/>
</dbReference>
<dbReference type="InterPro" id="IPR050707">
    <property type="entry name" value="HTH_MetabolicPath_Reg"/>
</dbReference>
<dbReference type="SMART" id="SM00346">
    <property type="entry name" value="HTH_ICLR"/>
    <property type="match status" value="1"/>
</dbReference>
<reference evidence="6" key="1">
    <citation type="submission" date="2022-12" db="EMBL/GenBank/DDBJ databases">
        <title>Marinomonas 15G1-11 sp. nov, isolated from marine algae.</title>
        <authorList>
            <person name="Butt M."/>
            <person name="Choi D.G."/>
            <person name="Kim J.M."/>
            <person name="Lee J.K."/>
            <person name="Baek J.H."/>
            <person name="Jeon C.O."/>
        </authorList>
    </citation>
    <scope>NUCLEOTIDE SEQUENCE</scope>
    <source>
        <strain evidence="6">15G1-11</strain>
    </source>
</reference>
<dbReference type="Proteomes" id="UP001149719">
    <property type="component" value="Unassembled WGS sequence"/>
</dbReference>
<dbReference type="RefSeq" id="WP_269124193.1">
    <property type="nucleotide sequence ID" value="NZ_JAPUBN010000013.1"/>
</dbReference>
<dbReference type="InterPro" id="IPR005471">
    <property type="entry name" value="Tscrpt_reg_IclR_N"/>
</dbReference>
<organism evidence="6 7">
    <name type="scientific">Marinomonas phaeophyticola</name>
    <dbReference type="NCBI Taxonomy" id="3004091"/>
    <lineage>
        <taxon>Bacteria</taxon>
        <taxon>Pseudomonadati</taxon>
        <taxon>Pseudomonadota</taxon>
        <taxon>Gammaproteobacteria</taxon>
        <taxon>Oceanospirillales</taxon>
        <taxon>Oceanospirillaceae</taxon>
        <taxon>Marinomonas</taxon>
    </lineage>
</organism>
<dbReference type="InterPro" id="IPR029016">
    <property type="entry name" value="GAF-like_dom_sf"/>
</dbReference>
<evidence type="ECO:0000259" key="5">
    <source>
        <dbReference type="PROSITE" id="PS51078"/>
    </source>
</evidence>
<dbReference type="InterPro" id="IPR036390">
    <property type="entry name" value="WH_DNA-bd_sf"/>
</dbReference>
<feature type="domain" description="HTH iclR-type" evidence="4">
    <location>
        <begin position="3"/>
        <end position="68"/>
    </location>
</feature>
<comment type="caution">
    <text evidence="6">The sequence shown here is derived from an EMBL/GenBank/DDBJ whole genome shotgun (WGS) entry which is preliminary data.</text>
</comment>
<dbReference type="SUPFAM" id="SSF46785">
    <property type="entry name" value="Winged helix' DNA-binding domain"/>
    <property type="match status" value="1"/>
</dbReference>
<dbReference type="Gene3D" id="3.30.450.40">
    <property type="match status" value="1"/>
</dbReference>
<keyword evidence="3" id="KW-0804">Transcription</keyword>
<dbReference type="Gene3D" id="1.10.10.10">
    <property type="entry name" value="Winged helix-like DNA-binding domain superfamily/Winged helix DNA-binding domain"/>
    <property type="match status" value="1"/>
</dbReference>
<dbReference type="Pfam" id="PF01614">
    <property type="entry name" value="IclR_C"/>
    <property type="match status" value="1"/>
</dbReference>
<evidence type="ECO:0000313" key="6">
    <source>
        <dbReference type="EMBL" id="MCZ2721419.1"/>
    </source>
</evidence>
<dbReference type="PANTHER" id="PTHR30136:SF35">
    <property type="entry name" value="HTH-TYPE TRANSCRIPTIONAL REGULATOR RV1719"/>
    <property type="match status" value="1"/>
</dbReference>
<sequence length="252" mass="28661">MTSEPVRKIIKIIELFAMSDKSETLASISRKSGIPMATASRIVNTLEKEGYLYRAKDKSFIRNFSLHKKMNLSEGYLSILEQVLEDVAEKSEQSCEAIFIENNQLYWLSKKESLNVAFRLKAHAGFRRPLYELDSPSRLSLSAMGWDHVCKQFDVDSFFSSGLSRTNISKSALKEQLQSTPITDVIYDLEGNARGIRRFSKAIFDKNGNFVHLLCIAEAAISKQDIKSHIDKNKKFSTKRFNSLPLSYIASR</sequence>
<gene>
    <name evidence="6" type="ORF">O1D97_07080</name>
</gene>
<proteinExistence type="predicted"/>
<dbReference type="PROSITE" id="PS51078">
    <property type="entry name" value="ICLR_ED"/>
    <property type="match status" value="1"/>
</dbReference>